<dbReference type="SUPFAM" id="SSF57845">
    <property type="entry name" value="B-box zinc-binding domain"/>
    <property type="match status" value="1"/>
</dbReference>
<dbReference type="GeneTree" id="ENSGT00940000160707"/>
<dbReference type="AlphaFoldDB" id="A0A8C5WFC6"/>
<dbReference type="InterPro" id="IPR006574">
    <property type="entry name" value="PRY"/>
</dbReference>
<evidence type="ECO:0000256" key="2">
    <source>
        <dbReference type="ARBA" id="ARBA00022771"/>
    </source>
</evidence>
<reference evidence="11" key="1">
    <citation type="submission" date="2025-08" db="UniProtKB">
        <authorList>
            <consortium name="Ensembl"/>
        </authorList>
    </citation>
    <scope>IDENTIFICATION</scope>
</reference>
<dbReference type="SMART" id="SM00589">
    <property type="entry name" value="PRY"/>
    <property type="match status" value="1"/>
</dbReference>
<dbReference type="Proteomes" id="UP000694569">
    <property type="component" value="Unplaced"/>
</dbReference>
<feature type="domain" description="RING-type" evidence="8">
    <location>
        <begin position="41"/>
        <end position="81"/>
    </location>
</feature>
<dbReference type="PANTHER" id="PTHR24103">
    <property type="entry name" value="E3 UBIQUITIN-PROTEIN LIGASE TRIM"/>
    <property type="match status" value="1"/>
</dbReference>
<evidence type="ECO:0000256" key="4">
    <source>
        <dbReference type="ARBA" id="ARBA00023054"/>
    </source>
</evidence>
<evidence type="ECO:0000313" key="12">
    <source>
        <dbReference type="Proteomes" id="UP000694569"/>
    </source>
</evidence>
<dbReference type="SMART" id="SM00184">
    <property type="entry name" value="RING"/>
    <property type="match status" value="1"/>
</dbReference>
<dbReference type="FunFam" id="2.60.120.920:FF:000004">
    <property type="entry name" value="Butyrophilin subfamily 1 member A1"/>
    <property type="match status" value="1"/>
</dbReference>
<dbReference type="Pfam" id="PF15227">
    <property type="entry name" value="zf-C3HC4_4"/>
    <property type="match status" value="1"/>
</dbReference>
<feature type="domain" description="B box-type" evidence="9">
    <location>
        <begin position="105"/>
        <end position="146"/>
    </location>
</feature>
<dbReference type="Gene3D" id="3.30.40.10">
    <property type="entry name" value="Zinc/RING finger domain, C3HC4 (zinc finger)"/>
    <property type="match status" value="1"/>
</dbReference>
<comment type="function">
    <text evidence="5">Transcription factor that determines dorsal-ventral body axis.</text>
</comment>
<dbReference type="InterPro" id="IPR043136">
    <property type="entry name" value="B30.2/SPRY_sf"/>
</dbReference>
<dbReference type="InterPro" id="IPR013083">
    <property type="entry name" value="Znf_RING/FYVE/PHD"/>
</dbReference>
<evidence type="ECO:0000256" key="7">
    <source>
        <dbReference type="SAM" id="Coils"/>
    </source>
</evidence>
<keyword evidence="12" id="KW-1185">Reference proteome</keyword>
<evidence type="ECO:0000259" key="10">
    <source>
        <dbReference type="PROSITE" id="PS50188"/>
    </source>
</evidence>
<dbReference type="CDD" id="cd13733">
    <property type="entry name" value="SPRY_PRY_C-I_1"/>
    <property type="match status" value="1"/>
</dbReference>
<dbReference type="PRINTS" id="PR01407">
    <property type="entry name" value="BUTYPHLNCDUF"/>
</dbReference>
<dbReference type="SMART" id="SM00449">
    <property type="entry name" value="SPRY"/>
    <property type="match status" value="1"/>
</dbReference>
<keyword evidence="4 7" id="KW-0175">Coiled coil</keyword>
<dbReference type="PROSITE" id="PS50119">
    <property type="entry name" value="ZF_BBOX"/>
    <property type="match status" value="1"/>
</dbReference>
<dbReference type="InterPro" id="IPR003877">
    <property type="entry name" value="SPRY_dom"/>
</dbReference>
<dbReference type="InterPro" id="IPR000315">
    <property type="entry name" value="Znf_B-box"/>
</dbReference>
<dbReference type="SMART" id="SM00502">
    <property type="entry name" value="BBC"/>
    <property type="match status" value="1"/>
</dbReference>
<dbReference type="Gene3D" id="3.30.160.60">
    <property type="entry name" value="Classic Zinc Finger"/>
    <property type="match status" value="1"/>
</dbReference>
<dbReference type="Pfam" id="PF25600">
    <property type="entry name" value="TRIM_CC"/>
    <property type="match status" value="1"/>
</dbReference>
<dbReference type="InterPro" id="IPR001841">
    <property type="entry name" value="Znf_RING"/>
</dbReference>
<evidence type="ECO:0000256" key="5">
    <source>
        <dbReference type="ARBA" id="ARBA00053889"/>
    </source>
</evidence>
<keyword evidence="1" id="KW-0479">Metal-binding</keyword>
<dbReference type="CDD" id="cd19800">
    <property type="entry name" value="Bbox2_xNF7-like"/>
    <property type="match status" value="1"/>
</dbReference>
<dbReference type="GO" id="GO:0008270">
    <property type="term" value="F:zinc ion binding"/>
    <property type="evidence" value="ECO:0007669"/>
    <property type="project" value="UniProtKB-KW"/>
</dbReference>
<evidence type="ECO:0000256" key="3">
    <source>
        <dbReference type="ARBA" id="ARBA00022833"/>
    </source>
</evidence>
<evidence type="ECO:0000256" key="6">
    <source>
        <dbReference type="PROSITE-ProRule" id="PRU00024"/>
    </source>
</evidence>
<proteinExistence type="predicted"/>
<dbReference type="Ensembl" id="ENSLLET00000035276.1">
    <property type="protein sequence ID" value="ENSLLEP00000033985.1"/>
    <property type="gene ID" value="ENSLLEG00000021442.1"/>
</dbReference>
<evidence type="ECO:0000259" key="8">
    <source>
        <dbReference type="PROSITE" id="PS50089"/>
    </source>
</evidence>
<feature type="domain" description="B30.2/SPRY" evidence="10">
    <location>
        <begin position="300"/>
        <end position="486"/>
    </location>
</feature>
<dbReference type="InterPro" id="IPR001870">
    <property type="entry name" value="B30.2/SPRY"/>
</dbReference>
<dbReference type="InterPro" id="IPR003649">
    <property type="entry name" value="Bbox_C"/>
</dbReference>
<dbReference type="OrthoDB" id="128536at2759"/>
<dbReference type="Pfam" id="PF00622">
    <property type="entry name" value="SPRY"/>
    <property type="match status" value="1"/>
</dbReference>
<dbReference type="SMART" id="SM00336">
    <property type="entry name" value="BBOX"/>
    <property type="match status" value="1"/>
</dbReference>
<name>A0A8C5WFC6_9ANUR</name>
<dbReference type="InterPro" id="IPR058030">
    <property type="entry name" value="TRIM8/14/16/25/29/45/65_CC"/>
</dbReference>
<dbReference type="Pfam" id="PF13765">
    <property type="entry name" value="PRY"/>
    <property type="match status" value="1"/>
</dbReference>
<dbReference type="InterPro" id="IPR050143">
    <property type="entry name" value="TRIM/RBCC"/>
</dbReference>
<keyword evidence="3" id="KW-0862">Zinc</keyword>
<keyword evidence="2 6" id="KW-0863">Zinc-finger</keyword>
<organism evidence="11 12">
    <name type="scientific">Leptobrachium leishanense</name>
    <name type="common">Leishan spiny toad</name>
    <dbReference type="NCBI Taxonomy" id="445787"/>
    <lineage>
        <taxon>Eukaryota</taxon>
        <taxon>Metazoa</taxon>
        <taxon>Chordata</taxon>
        <taxon>Craniata</taxon>
        <taxon>Vertebrata</taxon>
        <taxon>Euteleostomi</taxon>
        <taxon>Amphibia</taxon>
        <taxon>Batrachia</taxon>
        <taxon>Anura</taxon>
        <taxon>Pelobatoidea</taxon>
        <taxon>Megophryidae</taxon>
        <taxon>Leptobrachium</taxon>
    </lineage>
</organism>
<dbReference type="PROSITE" id="PS50089">
    <property type="entry name" value="ZF_RING_2"/>
    <property type="match status" value="1"/>
</dbReference>
<dbReference type="Pfam" id="PF00643">
    <property type="entry name" value="zf-B_box"/>
    <property type="match status" value="1"/>
</dbReference>
<protein>
    <submittedName>
        <fullName evidence="11">Uncharacterized protein</fullName>
    </submittedName>
</protein>
<dbReference type="InterPro" id="IPR003879">
    <property type="entry name" value="Butyrophylin_SPRY"/>
</dbReference>
<dbReference type="Gene3D" id="2.60.120.920">
    <property type="match status" value="1"/>
</dbReference>
<dbReference type="InterPro" id="IPR017907">
    <property type="entry name" value="Znf_RING_CS"/>
</dbReference>
<accession>A0A8C5WFC6</accession>
<evidence type="ECO:0000259" key="9">
    <source>
        <dbReference type="PROSITE" id="PS50119"/>
    </source>
</evidence>
<feature type="coiled-coil region" evidence="7">
    <location>
        <begin position="226"/>
        <end position="253"/>
    </location>
</feature>
<dbReference type="PROSITE" id="PS50188">
    <property type="entry name" value="B302_SPRY"/>
    <property type="match status" value="1"/>
</dbReference>
<dbReference type="PROSITE" id="PS00518">
    <property type="entry name" value="ZF_RING_1"/>
    <property type="match status" value="1"/>
</dbReference>
<dbReference type="SUPFAM" id="SSF57850">
    <property type="entry name" value="RING/U-box"/>
    <property type="match status" value="1"/>
</dbReference>
<reference evidence="11" key="2">
    <citation type="submission" date="2025-09" db="UniProtKB">
        <authorList>
            <consortium name="Ensembl"/>
        </authorList>
    </citation>
    <scope>IDENTIFICATION</scope>
</reference>
<evidence type="ECO:0000313" key="11">
    <source>
        <dbReference type="Ensembl" id="ENSLLEP00000033985.1"/>
    </source>
</evidence>
<evidence type="ECO:0000256" key="1">
    <source>
        <dbReference type="ARBA" id="ARBA00022723"/>
    </source>
</evidence>
<sequence>LCLVLRMCSTSHTGNVVHLSNQLFTHCELPEKKLLFTELTCPLCVELFKDPVMVECGHNFCRICIDKARGTQDSFTCPDCKEVLTDRRYTTNRALANLVKKTKARLTENCPEHDERLKLYCKDDGTLGCVICRDSLKHASHNFLPILDAVGVYREELVAIVSPLEDSLKVTEQLTSQPNEKITQHKHNISEYKSHIELQFEKLHNFLKEKEQKLLEQLQQHGDSVLKQMEENLVKMQENRDNIKQTIAVANERVNDKDSITFLTDIKSFIEKCLAQQQDVISSGNTLLSKDLCQGTFKGPLQFIVWKQMKDFIVPYLSPMMLDPSTAHPNLLLFDGLTSVKYGDAKLPLPDNPKRFSFESGRHYWEVAVGDKTARDVGMASESSNRKGKIKLNPKNGYWAIWLRNGNAYKALEFPSKALVLANKPKKIGVYTDYEGGQVSFYSADDMTAIYTFNATFTEKLYPYLSPFLHDSGRNAEPLCLVHNQSGACHKFIFVGRVC</sequence>
<dbReference type="SUPFAM" id="SSF49899">
    <property type="entry name" value="Concanavalin A-like lectins/glucanases"/>
    <property type="match status" value="1"/>
</dbReference>
<dbReference type="InterPro" id="IPR013320">
    <property type="entry name" value="ConA-like_dom_sf"/>
</dbReference>